<dbReference type="InterPro" id="IPR001254">
    <property type="entry name" value="Trypsin_dom"/>
</dbReference>
<dbReference type="PANTHER" id="PTHR24252">
    <property type="entry name" value="ACROSIN-RELATED"/>
    <property type="match status" value="1"/>
</dbReference>
<reference evidence="3 4" key="1">
    <citation type="submission" date="2023-04" db="EMBL/GenBank/DDBJ databases">
        <title>Genome of Basidiobolus ranarum AG-B5.</title>
        <authorList>
            <person name="Stajich J.E."/>
            <person name="Carter-House D."/>
            <person name="Gryganskyi A."/>
        </authorList>
    </citation>
    <scope>NUCLEOTIDE SEQUENCE [LARGE SCALE GENOMIC DNA]</scope>
    <source>
        <strain evidence="3 4">AG-B5</strain>
    </source>
</reference>
<dbReference type="EMBL" id="JASJQH010007422">
    <property type="protein sequence ID" value="KAK9709278.1"/>
    <property type="molecule type" value="Genomic_DNA"/>
</dbReference>
<evidence type="ECO:0000313" key="3">
    <source>
        <dbReference type="EMBL" id="KAK9709278.1"/>
    </source>
</evidence>
<accession>A0ABR2VXI2</accession>
<sequence length="158" mass="17037">MFFLTLLAIVSAVQIGAVQHPSYIVGGSIVRTNELPFAVHLLADNSPRCGAAILSPNWIVTAAHCITKNNALITSKLTVTVGSAGEGKVYQIKSMVYHPDYDSTSFKNDIAIIRMENSLPVNSKTQPIPISLATVEPNETLRAAGWGQTEMEVNSKQL</sequence>
<keyword evidence="4" id="KW-1185">Reference proteome</keyword>
<comment type="caution">
    <text evidence="3">The sequence shown here is derived from an EMBL/GenBank/DDBJ whole genome shotgun (WGS) entry which is preliminary data.</text>
</comment>
<dbReference type="Proteomes" id="UP001479436">
    <property type="component" value="Unassembled WGS sequence"/>
</dbReference>
<gene>
    <name evidence="3" type="ORF">K7432_009148</name>
</gene>
<organism evidence="3 4">
    <name type="scientific">Basidiobolus ranarum</name>
    <dbReference type="NCBI Taxonomy" id="34480"/>
    <lineage>
        <taxon>Eukaryota</taxon>
        <taxon>Fungi</taxon>
        <taxon>Fungi incertae sedis</taxon>
        <taxon>Zoopagomycota</taxon>
        <taxon>Entomophthoromycotina</taxon>
        <taxon>Basidiobolomycetes</taxon>
        <taxon>Basidiobolales</taxon>
        <taxon>Basidiobolaceae</taxon>
        <taxon>Basidiobolus</taxon>
    </lineage>
</organism>
<dbReference type="InterPro" id="IPR043504">
    <property type="entry name" value="Peptidase_S1_PA_chymotrypsin"/>
</dbReference>
<proteinExistence type="predicted"/>
<name>A0ABR2VXI2_9FUNG</name>
<dbReference type="PROSITE" id="PS50240">
    <property type="entry name" value="TRYPSIN_DOM"/>
    <property type="match status" value="1"/>
</dbReference>
<dbReference type="Gene3D" id="2.40.10.10">
    <property type="entry name" value="Trypsin-like serine proteases"/>
    <property type="match status" value="1"/>
</dbReference>
<dbReference type="InterPro" id="IPR001314">
    <property type="entry name" value="Peptidase_S1A"/>
</dbReference>
<evidence type="ECO:0000313" key="4">
    <source>
        <dbReference type="Proteomes" id="UP001479436"/>
    </source>
</evidence>
<dbReference type="InterPro" id="IPR009003">
    <property type="entry name" value="Peptidase_S1_PA"/>
</dbReference>
<dbReference type="PROSITE" id="PS00134">
    <property type="entry name" value="TRYPSIN_HIS"/>
    <property type="match status" value="1"/>
</dbReference>
<dbReference type="PANTHER" id="PTHR24252:SF7">
    <property type="entry name" value="HYALIN"/>
    <property type="match status" value="1"/>
</dbReference>
<dbReference type="PRINTS" id="PR00722">
    <property type="entry name" value="CHYMOTRYPSIN"/>
</dbReference>
<evidence type="ECO:0000256" key="1">
    <source>
        <dbReference type="ARBA" id="ARBA00023157"/>
    </source>
</evidence>
<feature type="domain" description="Peptidase S1" evidence="2">
    <location>
        <begin position="24"/>
        <end position="158"/>
    </location>
</feature>
<evidence type="ECO:0000259" key="2">
    <source>
        <dbReference type="PROSITE" id="PS50240"/>
    </source>
</evidence>
<dbReference type="Pfam" id="PF00089">
    <property type="entry name" value="Trypsin"/>
    <property type="match status" value="1"/>
</dbReference>
<dbReference type="SMART" id="SM00020">
    <property type="entry name" value="Tryp_SPc"/>
    <property type="match status" value="1"/>
</dbReference>
<dbReference type="SUPFAM" id="SSF50494">
    <property type="entry name" value="Trypsin-like serine proteases"/>
    <property type="match status" value="1"/>
</dbReference>
<protein>
    <recommendedName>
        <fullName evidence="2">Peptidase S1 domain-containing protein</fullName>
    </recommendedName>
</protein>
<feature type="non-terminal residue" evidence="3">
    <location>
        <position position="158"/>
    </location>
</feature>
<dbReference type="InterPro" id="IPR018114">
    <property type="entry name" value="TRYPSIN_HIS"/>
</dbReference>
<keyword evidence="1" id="KW-1015">Disulfide bond</keyword>